<evidence type="ECO:0000313" key="8">
    <source>
        <dbReference type="Proteomes" id="UP000265618"/>
    </source>
</evidence>
<dbReference type="GO" id="GO:0006351">
    <property type="term" value="P:DNA-templated transcription"/>
    <property type="evidence" value="ECO:0007669"/>
    <property type="project" value="InterPro"/>
</dbReference>
<dbReference type="Proteomes" id="UP000265618">
    <property type="component" value="Unassembled WGS sequence"/>
</dbReference>
<evidence type="ECO:0000256" key="2">
    <source>
        <dbReference type="ARBA" id="ARBA00009430"/>
    </source>
</evidence>
<dbReference type="Pfam" id="PF06870">
    <property type="entry name" value="RNA_pol_I_A49"/>
    <property type="match status" value="1"/>
</dbReference>
<dbReference type="InterPro" id="IPR009668">
    <property type="entry name" value="RNA_pol-assoc_fac_A49-like"/>
</dbReference>
<feature type="non-terminal residue" evidence="7">
    <location>
        <position position="151"/>
    </location>
</feature>
<keyword evidence="5" id="KW-0539">Nucleus</keyword>
<keyword evidence="4" id="KW-0804">Transcription</keyword>
<feature type="non-terminal residue" evidence="7">
    <location>
        <position position="1"/>
    </location>
</feature>
<dbReference type="GO" id="GO:0003677">
    <property type="term" value="F:DNA binding"/>
    <property type="evidence" value="ECO:0007669"/>
    <property type="project" value="InterPro"/>
</dbReference>
<evidence type="ECO:0000256" key="3">
    <source>
        <dbReference type="ARBA" id="ARBA00022478"/>
    </source>
</evidence>
<gene>
    <name evidence="7" type="ORF">KIPB_013546</name>
</gene>
<evidence type="ECO:0000256" key="1">
    <source>
        <dbReference type="ARBA" id="ARBA00004604"/>
    </source>
</evidence>
<comment type="similarity">
    <text evidence="2">Belongs to the eukaryotic RPA49/POLR1E RNA polymerase subunit family.</text>
</comment>
<dbReference type="AlphaFoldDB" id="A0A9K3D9G3"/>
<keyword evidence="3" id="KW-0240">DNA-directed RNA polymerase</keyword>
<keyword evidence="8" id="KW-1185">Reference proteome</keyword>
<reference evidence="7 8" key="1">
    <citation type="journal article" date="2018" name="PLoS ONE">
        <title>The draft genome of Kipferlia bialata reveals reductive genome evolution in fornicate parasites.</title>
        <authorList>
            <person name="Tanifuji G."/>
            <person name="Takabayashi S."/>
            <person name="Kume K."/>
            <person name="Takagi M."/>
            <person name="Nakayama T."/>
            <person name="Kamikawa R."/>
            <person name="Inagaki Y."/>
            <person name="Hashimoto T."/>
        </authorList>
    </citation>
    <scope>NUCLEOTIDE SEQUENCE [LARGE SCALE GENOMIC DNA]</scope>
    <source>
        <strain evidence="7">NY0173</strain>
    </source>
</reference>
<comment type="subcellular location">
    <subcellularLocation>
        <location evidence="1">Nucleus</location>
        <location evidence="1">Nucleolus</location>
    </subcellularLocation>
</comment>
<dbReference type="GO" id="GO:0000428">
    <property type="term" value="C:DNA-directed RNA polymerase complex"/>
    <property type="evidence" value="ECO:0007669"/>
    <property type="project" value="UniProtKB-KW"/>
</dbReference>
<evidence type="ECO:0000313" key="7">
    <source>
        <dbReference type="EMBL" id="GIQ90667.1"/>
    </source>
</evidence>
<dbReference type="EMBL" id="BDIP01006498">
    <property type="protein sequence ID" value="GIQ90667.1"/>
    <property type="molecule type" value="Genomic_DNA"/>
</dbReference>
<evidence type="ECO:0000256" key="6">
    <source>
        <dbReference type="SAM" id="MobiDB-lite"/>
    </source>
</evidence>
<evidence type="ECO:0000256" key="4">
    <source>
        <dbReference type="ARBA" id="ARBA00023163"/>
    </source>
</evidence>
<evidence type="ECO:0000256" key="5">
    <source>
        <dbReference type="ARBA" id="ARBA00023242"/>
    </source>
</evidence>
<feature type="region of interest" description="Disordered" evidence="6">
    <location>
        <begin position="125"/>
        <end position="151"/>
    </location>
</feature>
<organism evidence="7 8">
    <name type="scientific">Kipferlia bialata</name>
    <dbReference type="NCBI Taxonomy" id="797122"/>
    <lineage>
        <taxon>Eukaryota</taxon>
        <taxon>Metamonada</taxon>
        <taxon>Carpediemonas-like organisms</taxon>
        <taxon>Kipferlia</taxon>
    </lineage>
</organism>
<accession>A0A9K3D9G3</accession>
<proteinExistence type="inferred from homology"/>
<sequence>PKVDEVISNEEFPLASVLKAALERPGATDKDDVLTAVDYLRYAIPMLSKLRKWSKKGIIDMMPRRMKKSIPLEKGRMSSQTMQVVLCRVLALCMHAFEFTGVPLDLLAADLGLDVRGVKDPARQMGMTTSAAKRRQGEREPKGRGLLLNLK</sequence>
<dbReference type="GO" id="GO:0005730">
    <property type="term" value="C:nucleolus"/>
    <property type="evidence" value="ECO:0007669"/>
    <property type="project" value="UniProtKB-SubCell"/>
</dbReference>
<comment type="caution">
    <text evidence="7">The sequence shown here is derived from an EMBL/GenBank/DDBJ whole genome shotgun (WGS) entry which is preliminary data.</text>
</comment>
<protein>
    <submittedName>
        <fullName evidence="7">RNA polymerase I associated factor, A49-like</fullName>
    </submittedName>
</protein>
<name>A0A9K3D9G3_9EUKA</name>